<dbReference type="AlphaFoldDB" id="A0A194Q9V5"/>
<sequence>MMSILTGHGDGNAWRGAWRMPVRWVAWLHGTPRKPTGTVVARNHRYLLSPDLPTRDQASFTNQFLII</sequence>
<accession>A0A194Q9V5</accession>
<reference evidence="1 2" key="1">
    <citation type="journal article" date="2015" name="Nat. Commun.">
        <title>Outbred genome sequencing and CRISPR/Cas9 gene editing in butterflies.</title>
        <authorList>
            <person name="Li X."/>
            <person name="Fan D."/>
            <person name="Zhang W."/>
            <person name="Liu G."/>
            <person name="Zhang L."/>
            <person name="Zhao L."/>
            <person name="Fang X."/>
            <person name="Chen L."/>
            <person name="Dong Y."/>
            <person name="Chen Y."/>
            <person name="Ding Y."/>
            <person name="Zhao R."/>
            <person name="Feng M."/>
            <person name="Zhu Y."/>
            <person name="Feng Y."/>
            <person name="Jiang X."/>
            <person name="Zhu D."/>
            <person name="Xiang H."/>
            <person name="Feng X."/>
            <person name="Li S."/>
            <person name="Wang J."/>
            <person name="Zhang G."/>
            <person name="Kronforst M.R."/>
            <person name="Wang W."/>
        </authorList>
    </citation>
    <scope>NUCLEOTIDE SEQUENCE [LARGE SCALE GENOMIC DNA]</scope>
    <source>
        <strain evidence="1">Ya'a_city_454_Px</strain>
        <tissue evidence="1">Whole body</tissue>
    </source>
</reference>
<protein>
    <submittedName>
        <fullName evidence="1">Uncharacterized protein</fullName>
    </submittedName>
</protein>
<evidence type="ECO:0000313" key="1">
    <source>
        <dbReference type="EMBL" id="KPJ02303.1"/>
    </source>
</evidence>
<organism evidence="1 2">
    <name type="scientific">Papilio xuthus</name>
    <name type="common">Asian swallowtail butterfly</name>
    <dbReference type="NCBI Taxonomy" id="66420"/>
    <lineage>
        <taxon>Eukaryota</taxon>
        <taxon>Metazoa</taxon>
        <taxon>Ecdysozoa</taxon>
        <taxon>Arthropoda</taxon>
        <taxon>Hexapoda</taxon>
        <taxon>Insecta</taxon>
        <taxon>Pterygota</taxon>
        <taxon>Neoptera</taxon>
        <taxon>Endopterygota</taxon>
        <taxon>Lepidoptera</taxon>
        <taxon>Glossata</taxon>
        <taxon>Ditrysia</taxon>
        <taxon>Papilionoidea</taxon>
        <taxon>Papilionidae</taxon>
        <taxon>Papilioninae</taxon>
        <taxon>Papilio</taxon>
    </lineage>
</organism>
<dbReference type="Proteomes" id="UP000053268">
    <property type="component" value="Unassembled WGS sequence"/>
</dbReference>
<dbReference type="EMBL" id="KQ459249">
    <property type="protein sequence ID" value="KPJ02303.1"/>
    <property type="molecule type" value="Genomic_DNA"/>
</dbReference>
<evidence type="ECO:0000313" key="2">
    <source>
        <dbReference type="Proteomes" id="UP000053268"/>
    </source>
</evidence>
<name>A0A194Q9V5_PAPXU</name>
<gene>
    <name evidence="1" type="ORF">RR46_08100</name>
</gene>
<keyword evidence="2" id="KW-1185">Reference proteome</keyword>
<proteinExistence type="predicted"/>